<sequence>MSGLDASSFVVFDVSAFPAVTVNNDAIVTGYAARWTSEMNALIALGKPFAIVYRGAVSDESAEDYAQRGQWLARNRAVVARLCRVLVVVEPDDVLREQVRLRGRGIAKAFGVPHRTVATSVEADDILFRRMRIGRLL</sequence>
<comment type="caution">
    <text evidence="1">The sequence shown here is derived from an EMBL/GenBank/DDBJ whole genome shotgun (WGS) entry which is preliminary data.</text>
</comment>
<evidence type="ECO:0000313" key="1">
    <source>
        <dbReference type="EMBL" id="PXX08585.1"/>
    </source>
</evidence>
<evidence type="ECO:0000313" key="2">
    <source>
        <dbReference type="Proteomes" id="UP000247515"/>
    </source>
</evidence>
<dbReference type="EMBL" id="QJJV01000026">
    <property type="protein sequence ID" value="PXX08585.1"/>
    <property type="molecule type" value="Genomic_DNA"/>
</dbReference>
<dbReference type="RefSeq" id="WP_110329113.1">
    <property type="nucleotide sequence ID" value="NZ_QJJV01000026.1"/>
</dbReference>
<accession>A0ABX5MF63</accession>
<organism evidence="1 2">
    <name type="scientific">Paraburkholderia tropica</name>
    <dbReference type="NCBI Taxonomy" id="92647"/>
    <lineage>
        <taxon>Bacteria</taxon>
        <taxon>Pseudomonadati</taxon>
        <taxon>Pseudomonadota</taxon>
        <taxon>Betaproteobacteria</taxon>
        <taxon>Burkholderiales</taxon>
        <taxon>Burkholderiaceae</taxon>
        <taxon>Paraburkholderia</taxon>
    </lineage>
</organism>
<name>A0ABX5MF63_9BURK</name>
<protein>
    <submittedName>
        <fullName evidence="1">Uncharacterized protein</fullName>
    </submittedName>
</protein>
<keyword evidence="2" id="KW-1185">Reference proteome</keyword>
<gene>
    <name evidence="1" type="ORF">C7400_1269</name>
</gene>
<proteinExistence type="predicted"/>
<reference evidence="1 2" key="1">
    <citation type="submission" date="2018-05" db="EMBL/GenBank/DDBJ databases">
        <title>Genomic Encyclopedia of Type Strains, Phase IV (KMG-V): Genome sequencing to study the core and pangenomes of soil and plant-associated prokaryotes.</title>
        <authorList>
            <person name="Whitman W."/>
        </authorList>
    </citation>
    <scope>NUCLEOTIDE SEQUENCE [LARGE SCALE GENOMIC DNA]</scope>
    <source>
        <strain evidence="1 2">SIr-6563</strain>
    </source>
</reference>
<dbReference type="Proteomes" id="UP000247515">
    <property type="component" value="Unassembled WGS sequence"/>
</dbReference>